<dbReference type="InterPro" id="IPR044773">
    <property type="entry name" value="DDX18/Has1_DEADc"/>
</dbReference>
<dbReference type="SMART" id="SM00487">
    <property type="entry name" value="DEXDc"/>
    <property type="match status" value="1"/>
</dbReference>
<keyword evidence="17" id="KW-1185">Reference proteome</keyword>
<name>A0A1A9VGC8_GLOAU</name>
<evidence type="ECO:0000256" key="3">
    <source>
        <dbReference type="ARBA" id="ARBA00022801"/>
    </source>
</evidence>
<dbReference type="PROSITE" id="PS51192">
    <property type="entry name" value="HELICASE_ATP_BIND_1"/>
    <property type="match status" value="1"/>
</dbReference>
<dbReference type="Proteomes" id="UP000078200">
    <property type="component" value="Unassembled WGS sequence"/>
</dbReference>
<feature type="domain" description="Helicase ATP-binding" evidence="13">
    <location>
        <begin position="187"/>
        <end position="362"/>
    </location>
</feature>
<feature type="region of interest" description="Disordered" evidence="12">
    <location>
        <begin position="22"/>
        <end position="102"/>
    </location>
</feature>
<keyword evidence="3 11" id="KW-0378">Hydrolase</keyword>
<dbReference type="SMART" id="SM00490">
    <property type="entry name" value="HELICc"/>
    <property type="match status" value="1"/>
</dbReference>
<dbReference type="FunFam" id="3.40.50.300:FF:000460">
    <property type="entry name" value="RNA helicase"/>
    <property type="match status" value="1"/>
</dbReference>
<dbReference type="PROSITE" id="PS51194">
    <property type="entry name" value="HELICASE_CTER"/>
    <property type="match status" value="1"/>
</dbReference>
<dbReference type="PANTHER" id="PTHR24031">
    <property type="entry name" value="RNA HELICASE"/>
    <property type="match status" value="1"/>
</dbReference>
<dbReference type="InterPro" id="IPR025313">
    <property type="entry name" value="SPB4-like_CTE"/>
</dbReference>
<accession>A0A1A9VGC8</accession>
<organism evidence="16 17">
    <name type="scientific">Glossina austeni</name>
    <name type="common">Savannah tsetse fly</name>
    <dbReference type="NCBI Taxonomy" id="7395"/>
    <lineage>
        <taxon>Eukaryota</taxon>
        <taxon>Metazoa</taxon>
        <taxon>Ecdysozoa</taxon>
        <taxon>Arthropoda</taxon>
        <taxon>Hexapoda</taxon>
        <taxon>Insecta</taxon>
        <taxon>Pterygota</taxon>
        <taxon>Neoptera</taxon>
        <taxon>Endopterygota</taxon>
        <taxon>Diptera</taxon>
        <taxon>Brachycera</taxon>
        <taxon>Muscomorpha</taxon>
        <taxon>Hippoboscoidea</taxon>
        <taxon>Glossinidae</taxon>
        <taxon>Glossina</taxon>
    </lineage>
</organism>
<feature type="compositionally biased region" description="Basic residues" evidence="12">
    <location>
        <begin position="48"/>
        <end position="63"/>
    </location>
</feature>
<dbReference type="FunFam" id="3.40.50.300:FF:000379">
    <property type="entry name" value="RNA helicase"/>
    <property type="match status" value="1"/>
</dbReference>
<dbReference type="GO" id="GO:0005730">
    <property type="term" value="C:nucleolus"/>
    <property type="evidence" value="ECO:0007669"/>
    <property type="project" value="UniProtKB-SubCell"/>
</dbReference>
<dbReference type="InterPro" id="IPR014001">
    <property type="entry name" value="Helicase_ATP-bd"/>
</dbReference>
<feature type="compositionally biased region" description="Acidic residues" evidence="12">
    <location>
        <begin position="83"/>
        <end position="99"/>
    </location>
</feature>
<evidence type="ECO:0000256" key="8">
    <source>
        <dbReference type="ARBA" id="ARBA00024357"/>
    </source>
</evidence>
<dbReference type="EnsemblMetazoa" id="GAUT036312-RA">
    <property type="protein sequence ID" value="GAUT036312-PA"/>
    <property type="gene ID" value="GAUT036312"/>
</dbReference>
<dbReference type="PROSITE" id="PS51195">
    <property type="entry name" value="Q_MOTIF"/>
    <property type="match status" value="1"/>
</dbReference>
<feature type="domain" description="Helicase C-terminal" evidence="14">
    <location>
        <begin position="376"/>
        <end position="546"/>
    </location>
</feature>
<comment type="subcellular location">
    <subcellularLocation>
        <location evidence="1">Nucleus</location>
        <location evidence="1">Nucleolus</location>
    </subcellularLocation>
</comment>
<sequence length="652" mass="74031">MPIREKLLINKIKKREKIKKELAQKKGKNLKKGPIITQTESDDDKGIHVKAGKQQKTVKKTNKKPLPSIPSKSKSDREATADSIDEEMAEETELSDNEDEIPKVPTLVQAKQKVQKKKNVNKLEKQHKNEDEGFEQLDPEGVAEALTKRDKADFSFSSLKDILSEHTLKAIEEMGFSEMTEIQAKSLPPLLEGRDLVGAAKTGSGKTLAFLIPAIELIYKLRFMPRNGTGVIIISPTRELSMQTFGVLKELMAHHHHTYGLVMGGSNRQVESEKLSKGINILVATPGRLLDHLQNSPDFLYKNLQCLIIDEVDRILEIGFEEELKQIVNLLPKRRQTMLFSATQTAKIDALSKLALKKEPFYVGVDDDEETATVSGLEQGYIVCPSDKRLLVLFTFLKKNRKKKVMVFFSSCMSVKYHHELFNYIDLPVTSIHGKQKQTKRTTTFFQFCNAAEGILLCTDVAARGLDIPQVDWIVQYDPPDDPKEYIHRVGRTARGTGSSGHALLMLRPEELGFLRYLKAAKVPLNEFEFSWSKIADIQLQLEKLIAKNYFLNQSAKEAFKSYVRAYDSHQLKTIFDVNTLDLQAVAKSFGFLVPPVVDLKVNSVKRRRPERRIGGGGFGYYKHLNENKTKQRVFKQVSREQLQKNGKNFMR</sequence>
<evidence type="ECO:0000313" key="17">
    <source>
        <dbReference type="Proteomes" id="UP000078200"/>
    </source>
</evidence>
<dbReference type="Pfam" id="PF00271">
    <property type="entry name" value="Helicase_C"/>
    <property type="match status" value="1"/>
</dbReference>
<evidence type="ECO:0000256" key="9">
    <source>
        <dbReference type="ARBA" id="ARBA00047984"/>
    </source>
</evidence>
<evidence type="ECO:0000256" key="11">
    <source>
        <dbReference type="RuleBase" id="RU365068"/>
    </source>
</evidence>
<evidence type="ECO:0000256" key="4">
    <source>
        <dbReference type="ARBA" id="ARBA00022806"/>
    </source>
</evidence>
<comment type="catalytic activity">
    <reaction evidence="9 11">
        <text>ATP + H2O = ADP + phosphate + H(+)</text>
        <dbReference type="Rhea" id="RHEA:13065"/>
        <dbReference type="ChEBI" id="CHEBI:15377"/>
        <dbReference type="ChEBI" id="CHEBI:15378"/>
        <dbReference type="ChEBI" id="CHEBI:30616"/>
        <dbReference type="ChEBI" id="CHEBI:43474"/>
        <dbReference type="ChEBI" id="CHEBI:456216"/>
        <dbReference type="EC" id="3.6.4.13"/>
    </reaction>
</comment>
<comment type="function">
    <text evidence="11">RNA helicase.</text>
</comment>
<dbReference type="AlphaFoldDB" id="A0A1A9VGC8"/>
<dbReference type="SMART" id="SM01178">
    <property type="entry name" value="DUF4217"/>
    <property type="match status" value="1"/>
</dbReference>
<dbReference type="VEuPathDB" id="VectorBase:GAUT036312"/>
<dbReference type="EC" id="3.6.4.13" evidence="11"/>
<feature type="short sequence motif" description="Q motif" evidence="10">
    <location>
        <begin position="156"/>
        <end position="184"/>
    </location>
</feature>
<evidence type="ECO:0000256" key="7">
    <source>
        <dbReference type="ARBA" id="ARBA00023242"/>
    </source>
</evidence>
<evidence type="ECO:0000259" key="14">
    <source>
        <dbReference type="PROSITE" id="PS51194"/>
    </source>
</evidence>
<proteinExistence type="inferred from homology"/>
<evidence type="ECO:0000259" key="13">
    <source>
        <dbReference type="PROSITE" id="PS51192"/>
    </source>
</evidence>
<evidence type="ECO:0000259" key="15">
    <source>
        <dbReference type="PROSITE" id="PS51195"/>
    </source>
</evidence>
<dbReference type="GO" id="GO:0003724">
    <property type="term" value="F:RNA helicase activity"/>
    <property type="evidence" value="ECO:0007669"/>
    <property type="project" value="UniProtKB-EC"/>
</dbReference>
<protein>
    <recommendedName>
        <fullName evidence="11">ATP-dependent RNA helicase</fullName>
        <ecNumber evidence="11">3.6.4.13</ecNumber>
    </recommendedName>
</protein>
<feature type="domain" description="DEAD-box RNA helicase Q" evidence="15">
    <location>
        <begin position="156"/>
        <end position="184"/>
    </location>
</feature>
<dbReference type="InterPro" id="IPR011545">
    <property type="entry name" value="DEAD/DEAH_box_helicase_dom"/>
</dbReference>
<dbReference type="InterPro" id="IPR027417">
    <property type="entry name" value="P-loop_NTPase"/>
</dbReference>
<dbReference type="Gene3D" id="3.40.50.300">
    <property type="entry name" value="P-loop containing nucleotide triphosphate hydrolases"/>
    <property type="match status" value="2"/>
</dbReference>
<evidence type="ECO:0000256" key="10">
    <source>
        <dbReference type="PROSITE-ProRule" id="PRU00552"/>
    </source>
</evidence>
<dbReference type="GO" id="GO:0003723">
    <property type="term" value="F:RNA binding"/>
    <property type="evidence" value="ECO:0007669"/>
    <property type="project" value="UniProtKB-UniRule"/>
</dbReference>
<evidence type="ECO:0000313" key="16">
    <source>
        <dbReference type="EnsemblMetazoa" id="GAUT036312-PA"/>
    </source>
</evidence>
<comment type="similarity">
    <text evidence="8">Belongs to the DEAD box helicase family. DDX18/HAS1 subfamily.</text>
</comment>
<evidence type="ECO:0000256" key="6">
    <source>
        <dbReference type="ARBA" id="ARBA00022884"/>
    </source>
</evidence>
<dbReference type="GO" id="GO:0005524">
    <property type="term" value="F:ATP binding"/>
    <property type="evidence" value="ECO:0007669"/>
    <property type="project" value="UniProtKB-UniRule"/>
</dbReference>
<dbReference type="CDD" id="cd18787">
    <property type="entry name" value="SF2_C_DEAD"/>
    <property type="match status" value="1"/>
</dbReference>
<keyword evidence="4 11" id="KW-0347">Helicase</keyword>
<dbReference type="STRING" id="7395.A0A1A9VGC8"/>
<dbReference type="Pfam" id="PF00270">
    <property type="entry name" value="DEAD"/>
    <property type="match status" value="1"/>
</dbReference>
<reference evidence="16" key="1">
    <citation type="submission" date="2020-05" db="UniProtKB">
        <authorList>
            <consortium name="EnsemblMetazoa"/>
        </authorList>
    </citation>
    <scope>IDENTIFICATION</scope>
    <source>
        <strain evidence="16">TTRI</strain>
    </source>
</reference>
<dbReference type="SUPFAM" id="SSF52540">
    <property type="entry name" value="P-loop containing nucleoside triphosphate hydrolases"/>
    <property type="match status" value="1"/>
</dbReference>
<evidence type="ECO:0000256" key="2">
    <source>
        <dbReference type="ARBA" id="ARBA00022741"/>
    </source>
</evidence>
<dbReference type="CDD" id="cd17942">
    <property type="entry name" value="DEADc_DDX18"/>
    <property type="match status" value="1"/>
</dbReference>
<comment type="domain">
    <text evidence="11">The Q motif is unique to and characteristic of the DEAD box family of RNA helicases and controls ATP binding and hydrolysis.</text>
</comment>
<evidence type="ECO:0000256" key="12">
    <source>
        <dbReference type="SAM" id="MobiDB-lite"/>
    </source>
</evidence>
<keyword evidence="2 11" id="KW-0547">Nucleotide-binding</keyword>
<dbReference type="InterPro" id="IPR014014">
    <property type="entry name" value="RNA_helicase_DEAD_Q_motif"/>
</dbReference>
<keyword evidence="5 11" id="KW-0067">ATP-binding</keyword>
<evidence type="ECO:0000256" key="5">
    <source>
        <dbReference type="ARBA" id="ARBA00022840"/>
    </source>
</evidence>
<evidence type="ECO:0000256" key="1">
    <source>
        <dbReference type="ARBA" id="ARBA00004604"/>
    </source>
</evidence>
<dbReference type="InterPro" id="IPR001650">
    <property type="entry name" value="Helicase_C-like"/>
</dbReference>
<dbReference type="GO" id="GO:0016787">
    <property type="term" value="F:hydrolase activity"/>
    <property type="evidence" value="ECO:0007669"/>
    <property type="project" value="UniProtKB-KW"/>
</dbReference>
<keyword evidence="7" id="KW-0539">Nucleus</keyword>
<keyword evidence="6 11" id="KW-0694">RNA-binding</keyword>
<dbReference type="Pfam" id="PF13959">
    <property type="entry name" value="CTE_SPB4"/>
    <property type="match status" value="1"/>
</dbReference>